<evidence type="ECO:0000259" key="7">
    <source>
        <dbReference type="PROSITE" id="PS50011"/>
    </source>
</evidence>
<feature type="non-terminal residue" evidence="8">
    <location>
        <position position="62"/>
    </location>
</feature>
<evidence type="ECO:0000256" key="2">
    <source>
        <dbReference type="ARBA" id="ARBA00022527"/>
    </source>
</evidence>
<comment type="caution">
    <text evidence="8">The sequence shown here is derived from an EMBL/GenBank/DDBJ whole genome shotgun (WGS) entry which is preliminary data.</text>
</comment>
<keyword evidence="9" id="KW-1185">Reference proteome</keyword>
<dbReference type="Gene3D" id="1.10.510.10">
    <property type="entry name" value="Transferase(Phosphotransferase) domain 1"/>
    <property type="match status" value="1"/>
</dbReference>
<sequence>MRHLPNHPNIVLLKDTYEDEDDVHLIMEFCEGGDLLDCIVSRGDYTEHSAASIIKRIVLVVQ</sequence>
<comment type="similarity">
    <text evidence="1">Belongs to the protein kinase superfamily. CAMK Ser/Thr protein kinase family. CaMK subfamily.</text>
</comment>
<evidence type="ECO:0000256" key="5">
    <source>
        <dbReference type="ARBA" id="ARBA00022777"/>
    </source>
</evidence>
<feature type="domain" description="Protein kinase" evidence="7">
    <location>
        <begin position="1"/>
        <end position="62"/>
    </location>
</feature>
<reference evidence="8 9" key="1">
    <citation type="journal article" date="2018" name="Front. Plant Sci.">
        <title>Red Clover (Trifolium pratense) and Zigzag Clover (T. medium) - A Picture of Genomic Similarities and Differences.</title>
        <authorList>
            <person name="Dluhosova J."/>
            <person name="Istvanek J."/>
            <person name="Nedelnik J."/>
            <person name="Repkova J."/>
        </authorList>
    </citation>
    <scope>NUCLEOTIDE SEQUENCE [LARGE SCALE GENOMIC DNA]</scope>
    <source>
        <strain evidence="9">cv. 10/8</strain>
        <tissue evidence="8">Leaf</tissue>
    </source>
</reference>
<dbReference type="InterPro" id="IPR000719">
    <property type="entry name" value="Prot_kinase_dom"/>
</dbReference>
<dbReference type="EMBL" id="LXQA010129418">
    <property type="protein sequence ID" value="MCI22251.1"/>
    <property type="molecule type" value="Genomic_DNA"/>
</dbReference>
<keyword evidence="2" id="KW-0723">Serine/threonine-protein kinase</keyword>
<evidence type="ECO:0000256" key="3">
    <source>
        <dbReference type="ARBA" id="ARBA00022679"/>
    </source>
</evidence>
<keyword evidence="6" id="KW-0067">ATP-binding</keyword>
<dbReference type="Pfam" id="PF00069">
    <property type="entry name" value="Pkinase"/>
    <property type="match status" value="1"/>
</dbReference>
<organism evidence="8 9">
    <name type="scientific">Trifolium medium</name>
    <dbReference type="NCBI Taxonomy" id="97028"/>
    <lineage>
        <taxon>Eukaryota</taxon>
        <taxon>Viridiplantae</taxon>
        <taxon>Streptophyta</taxon>
        <taxon>Embryophyta</taxon>
        <taxon>Tracheophyta</taxon>
        <taxon>Spermatophyta</taxon>
        <taxon>Magnoliopsida</taxon>
        <taxon>eudicotyledons</taxon>
        <taxon>Gunneridae</taxon>
        <taxon>Pentapetalae</taxon>
        <taxon>rosids</taxon>
        <taxon>fabids</taxon>
        <taxon>Fabales</taxon>
        <taxon>Fabaceae</taxon>
        <taxon>Papilionoideae</taxon>
        <taxon>50 kb inversion clade</taxon>
        <taxon>NPAAA clade</taxon>
        <taxon>Hologalegina</taxon>
        <taxon>IRL clade</taxon>
        <taxon>Trifolieae</taxon>
        <taxon>Trifolium</taxon>
    </lineage>
</organism>
<name>A0A392QD41_9FABA</name>
<accession>A0A392QD41</accession>
<evidence type="ECO:0000256" key="1">
    <source>
        <dbReference type="ARBA" id="ARBA00005354"/>
    </source>
</evidence>
<dbReference type="GO" id="GO:0005524">
    <property type="term" value="F:ATP binding"/>
    <property type="evidence" value="ECO:0007669"/>
    <property type="project" value="UniProtKB-KW"/>
</dbReference>
<evidence type="ECO:0000256" key="6">
    <source>
        <dbReference type="ARBA" id="ARBA00022840"/>
    </source>
</evidence>
<evidence type="ECO:0000313" key="8">
    <source>
        <dbReference type="EMBL" id="MCI22251.1"/>
    </source>
</evidence>
<dbReference type="Gene3D" id="3.30.200.20">
    <property type="entry name" value="Phosphorylase Kinase, domain 1"/>
    <property type="match status" value="1"/>
</dbReference>
<dbReference type="SUPFAM" id="SSF56112">
    <property type="entry name" value="Protein kinase-like (PK-like)"/>
    <property type="match status" value="1"/>
</dbReference>
<evidence type="ECO:0000313" key="9">
    <source>
        <dbReference type="Proteomes" id="UP000265520"/>
    </source>
</evidence>
<evidence type="ECO:0000256" key="4">
    <source>
        <dbReference type="ARBA" id="ARBA00022741"/>
    </source>
</evidence>
<dbReference type="InterPro" id="IPR050205">
    <property type="entry name" value="CDPK_Ser/Thr_kinases"/>
</dbReference>
<dbReference type="PROSITE" id="PS50011">
    <property type="entry name" value="PROTEIN_KINASE_DOM"/>
    <property type="match status" value="1"/>
</dbReference>
<dbReference type="Proteomes" id="UP000265520">
    <property type="component" value="Unassembled WGS sequence"/>
</dbReference>
<dbReference type="PANTHER" id="PTHR24349">
    <property type="entry name" value="SERINE/THREONINE-PROTEIN KINASE"/>
    <property type="match status" value="1"/>
</dbReference>
<proteinExistence type="inferred from homology"/>
<dbReference type="AlphaFoldDB" id="A0A392QD41"/>
<protein>
    <submittedName>
        <fullName evidence="8">Calcium-dependent protein kinase 8-like</fullName>
    </submittedName>
</protein>
<dbReference type="GO" id="GO:0004674">
    <property type="term" value="F:protein serine/threonine kinase activity"/>
    <property type="evidence" value="ECO:0007669"/>
    <property type="project" value="UniProtKB-KW"/>
</dbReference>
<dbReference type="InterPro" id="IPR011009">
    <property type="entry name" value="Kinase-like_dom_sf"/>
</dbReference>
<keyword evidence="4" id="KW-0547">Nucleotide-binding</keyword>
<keyword evidence="3" id="KW-0808">Transferase</keyword>
<keyword evidence="5 8" id="KW-0418">Kinase</keyword>